<dbReference type="GO" id="GO:0016020">
    <property type="term" value="C:membrane"/>
    <property type="evidence" value="ECO:0007669"/>
    <property type="project" value="InterPro"/>
</dbReference>
<feature type="domain" description="Histidine kinase/HSP90-like ATPase" evidence="5">
    <location>
        <begin position="278"/>
        <end position="366"/>
    </location>
</feature>
<evidence type="ECO:0000256" key="2">
    <source>
        <dbReference type="ARBA" id="ARBA00022777"/>
    </source>
</evidence>
<keyword evidence="4" id="KW-0472">Membrane</keyword>
<dbReference type="GO" id="GO:0000155">
    <property type="term" value="F:phosphorelay sensor kinase activity"/>
    <property type="evidence" value="ECO:0007669"/>
    <property type="project" value="InterPro"/>
</dbReference>
<evidence type="ECO:0000256" key="3">
    <source>
        <dbReference type="ARBA" id="ARBA00023012"/>
    </source>
</evidence>
<dbReference type="InterPro" id="IPR017205">
    <property type="entry name" value="Sig_transdc_His_kinase_ChrS"/>
</dbReference>
<dbReference type="InterPro" id="IPR050482">
    <property type="entry name" value="Sensor_HK_TwoCompSys"/>
</dbReference>
<dbReference type="Pfam" id="PF07730">
    <property type="entry name" value="HisKA_3"/>
    <property type="match status" value="1"/>
</dbReference>
<dbReference type="CDD" id="cd16917">
    <property type="entry name" value="HATPase_UhpB-NarQ-NarX-like"/>
    <property type="match status" value="1"/>
</dbReference>
<organism evidence="6 7">
    <name type="scientific">Lentzea waywayandensis</name>
    <dbReference type="NCBI Taxonomy" id="84724"/>
    <lineage>
        <taxon>Bacteria</taxon>
        <taxon>Bacillati</taxon>
        <taxon>Actinomycetota</taxon>
        <taxon>Actinomycetes</taxon>
        <taxon>Pseudonocardiales</taxon>
        <taxon>Pseudonocardiaceae</taxon>
        <taxon>Lentzea</taxon>
    </lineage>
</organism>
<keyword evidence="1" id="KW-0808">Transferase</keyword>
<keyword evidence="7" id="KW-1185">Reference proteome</keyword>
<feature type="transmembrane region" description="Helical" evidence="4">
    <location>
        <begin position="64"/>
        <end position="91"/>
    </location>
</feature>
<evidence type="ECO:0000313" key="7">
    <source>
        <dbReference type="Proteomes" id="UP000198583"/>
    </source>
</evidence>
<evidence type="ECO:0000256" key="1">
    <source>
        <dbReference type="ARBA" id="ARBA00022679"/>
    </source>
</evidence>
<evidence type="ECO:0000313" key="6">
    <source>
        <dbReference type="EMBL" id="SFR24389.1"/>
    </source>
</evidence>
<dbReference type="InterPro" id="IPR011712">
    <property type="entry name" value="Sig_transdc_His_kin_sub3_dim/P"/>
</dbReference>
<evidence type="ECO:0000256" key="4">
    <source>
        <dbReference type="SAM" id="Phobius"/>
    </source>
</evidence>
<dbReference type="SUPFAM" id="SSF55874">
    <property type="entry name" value="ATPase domain of HSP90 chaperone/DNA topoisomerase II/histidine kinase"/>
    <property type="match status" value="1"/>
</dbReference>
<dbReference type="PIRSF" id="PIRSF037434">
    <property type="entry name" value="STHK_ChrS"/>
    <property type="match status" value="1"/>
</dbReference>
<dbReference type="EMBL" id="FOYL01000007">
    <property type="protein sequence ID" value="SFR24389.1"/>
    <property type="molecule type" value="Genomic_DNA"/>
</dbReference>
<protein>
    <submittedName>
        <fullName evidence="6">Signal transduction histidine kinase</fullName>
    </submittedName>
</protein>
<dbReference type="AlphaFoldDB" id="A0A1I6F331"/>
<proteinExistence type="predicted"/>
<dbReference type="PANTHER" id="PTHR24421">
    <property type="entry name" value="NITRATE/NITRITE SENSOR PROTEIN NARX-RELATED"/>
    <property type="match status" value="1"/>
</dbReference>
<dbReference type="Pfam" id="PF02518">
    <property type="entry name" value="HATPase_c"/>
    <property type="match status" value="1"/>
</dbReference>
<keyword evidence="4" id="KW-0812">Transmembrane</keyword>
<keyword evidence="4" id="KW-1133">Transmembrane helix</keyword>
<evidence type="ECO:0000259" key="5">
    <source>
        <dbReference type="SMART" id="SM00387"/>
    </source>
</evidence>
<name>A0A1I6F331_9PSEU</name>
<dbReference type="RefSeq" id="WP_177320626.1">
    <property type="nucleotide sequence ID" value="NZ_FOYL01000007.1"/>
</dbReference>
<accession>A0A1I6F331</accession>
<sequence length="367" mass="39257">MSSDDAWDRTKVAWHVAFAVFALVSVVLVLAEDRFVPAALVLLAVLCVWYWRVGAPLARDARGVRYLAVAIPLVIAMFALVPALSVLFFTLYPHIWSLLEPRLAIWATALTSLSIGTVVLVSGSFSENSIGAAVVIFLSVVPAVMLGLWIARIISQSRERAELAVASHEAGVLTERERLARDLHDTLAQGATSVLLLLRAARTATDPVARDHHLALAEQTTSENLAEIRALVAALTPVELNGAALPAALERLTSRLGRELGLSASMTVHGTYRTLPPNHEVTLLRVTQEALANVRKHAHASLVTVSLDYSAGVSLSIADDGCGFSSDTPHGYGLDGLRDRVRAAGGVFDIRSAPGSGVRVHVRLEDA</sequence>
<gene>
    <name evidence="6" type="ORF">SAMN04488564_107452</name>
</gene>
<keyword evidence="3" id="KW-0902">Two-component regulatory system</keyword>
<feature type="transmembrane region" description="Helical" evidence="4">
    <location>
        <begin position="35"/>
        <end position="52"/>
    </location>
</feature>
<dbReference type="InterPro" id="IPR003594">
    <property type="entry name" value="HATPase_dom"/>
</dbReference>
<dbReference type="STRING" id="84724.SAMN04488564_107452"/>
<feature type="transmembrane region" description="Helical" evidence="4">
    <location>
        <begin position="103"/>
        <end position="124"/>
    </location>
</feature>
<feature type="transmembrane region" description="Helical" evidence="4">
    <location>
        <begin position="12"/>
        <end position="30"/>
    </location>
</feature>
<feature type="transmembrane region" description="Helical" evidence="4">
    <location>
        <begin position="130"/>
        <end position="151"/>
    </location>
</feature>
<dbReference type="PANTHER" id="PTHR24421:SF62">
    <property type="entry name" value="SENSORY TRANSDUCTION HISTIDINE KINASE"/>
    <property type="match status" value="1"/>
</dbReference>
<dbReference type="SMART" id="SM00387">
    <property type="entry name" value="HATPase_c"/>
    <property type="match status" value="1"/>
</dbReference>
<dbReference type="GO" id="GO:0046983">
    <property type="term" value="F:protein dimerization activity"/>
    <property type="evidence" value="ECO:0007669"/>
    <property type="project" value="InterPro"/>
</dbReference>
<dbReference type="Gene3D" id="1.20.5.1930">
    <property type="match status" value="1"/>
</dbReference>
<dbReference type="InterPro" id="IPR036890">
    <property type="entry name" value="HATPase_C_sf"/>
</dbReference>
<dbReference type="Gene3D" id="3.30.565.10">
    <property type="entry name" value="Histidine kinase-like ATPase, C-terminal domain"/>
    <property type="match status" value="1"/>
</dbReference>
<dbReference type="Proteomes" id="UP000198583">
    <property type="component" value="Unassembled WGS sequence"/>
</dbReference>
<reference evidence="7" key="1">
    <citation type="submission" date="2016-10" db="EMBL/GenBank/DDBJ databases">
        <authorList>
            <person name="Varghese N."/>
            <person name="Submissions S."/>
        </authorList>
    </citation>
    <scope>NUCLEOTIDE SEQUENCE [LARGE SCALE GENOMIC DNA]</scope>
    <source>
        <strain evidence="7">DSM 44232</strain>
    </source>
</reference>
<keyword evidence="2 6" id="KW-0418">Kinase</keyword>